<organism evidence="1 2">
    <name type="scientific">Chitinophaga eiseniae</name>
    <dbReference type="NCBI Taxonomy" id="634771"/>
    <lineage>
        <taxon>Bacteria</taxon>
        <taxon>Pseudomonadati</taxon>
        <taxon>Bacteroidota</taxon>
        <taxon>Chitinophagia</taxon>
        <taxon>Chitinophagales</taxon>
        <taxon>Chitinophagaceae</taxon>
        <taxon>Chitinophaga</taxon>
    </lineage>
</organism>
<name>A0A1T4TIE1_9BACT</name>
<dbReference type="AlphaFoldDB" id="A0A1T4TIE1"/>
<evidence type="ECO:0000313" key="1">
    <source>
        <dbReference type="EMBL" id="SKA40031.1"/>
    </source>
</evidence>
<proteinExistence type="predicted"/>
<sequence>MKIILSAFIVILNYSSAVSQTIFKVVEAERNSFTGANLSDNMSRKYYRIVLVDDSLSQNFLYPLVIKKHNIDTVEAIRELLLLRGDTRMCSLPIMGYNPLKSQIYIGTNKNYSVQVEALFIINQLIFENPFYYSSYPVLVDKVDGSSASISGTVIDKAFEAYCSWYKKLKRIGIRQIKYKKIMPLDSAAVRWY</sequence>
<dbReference type="EMBL" id="FUWZ01000005">
    <property type="protein sequence ID" value="SKA40031.1"/>
    <property type="molecule type" value="Genomic_DNA"/>
</dbReference>
<dbReference type="RefSeq" id="WP_078671920.1">
    <property type="nucleotide sequence ID" value="NZ_FUWZ01000005.1"/>
</dbReference>
<accession>A0A1T4TIE1</accession>
<dbReference type="STRING" id="634771.SAMN04488128_105104"/>
<evidence type="ECO:0000313" key="2">
    <source>
        <dbReference type="Proteomes" id="UP000190367"/>
    </source>
</evidence>
<dbReference type="Proteomes" id="UP000190367">
    <property type="component" value="Unassembled WGS sequence"/>
</dbReference>
<protein>
    <submittedName>
        <fullName evidence="1">Uncharacterized protein</fullName>
    </submittedName>
</protein>
<keyword evidence="2" id="KW-1185">Reference proteome</keyword>
<dbReference type="OrthoDB" id="671603at2"/>
<gene>
    <name evidence="1" type="ORF">SAMN04488128_105104</name>
</gene>
<reference evidence="2" key="1">
    <citation type="submission" date="2017-02" db="EMBL/GenBank/DDBJ databases">
        <authorList>
            <person name="Varghese N."/>
            <person name="Submissions S."/>
        </authorList>
    </citation>
    <scope>NUCLEOTIDE SEQUENCE [LARGE SCALE GENOMIC DNA]</scope>
    <source>
        <strain evidence="2">DSM 22224</strain>
    </source>
</reference>